<dbReference type="Pfam" id="PF00425">
    <property type="entry name" value="Chorismate_bind"/>
    <property type="match status" value="1"/>
</dbReference>
<evidence type="ECO:0000256" key="3">
    <source>
        <dbReference type="ARBA" id="ARBA00012824"/>
    </source>
</evidence>
<gene>
    <name evidence="7" type="ordered locus">Namu_0970</name>
</gene>
<evidence type="ECO:0000256" key="2">
    <source>
        <dbReference type="ARBA" id="ARBA00005297"/>
    </source>
</evidence>
<evidence type="ECO:0000256" key="5">
    <source>
        <dbReference type="ARBA" id="ARBA00041564"/>
    </source>
</evidence>
<comment type="catalytic activity">
    <reaction evidence="1">
        <text>chorismate = isochorismate</text>
        <dbReference type="Rhea" id="RHEA:18985"/>
        <dbReference type="ChEBI" id="CHEBI:29748"/>
        <dbReference type="ChEBI" id="CHEBI:29780"/>
        <dbReference type="EC" id="5.4.4.2"/>
    </reaction>
</comment>
<evidence type="ECO:0000313" key="8">
    <source>
        <dbReference type="Proteomes" id="UP000002218"/>
    </source>
</evidence>
<dbReference type="InterPro" id="IPR004561">
    <property type="entry name" value="IsoChor_synthase"/>
</dbReference>
<dbReference type="EC" id="5.4.4.2" evidence="3"/>
<evidence type="ECO:0000256" key="1">
    <source>
        <dbReference type="ARBA" id="ARBA00000799"/>
    </source>
</evidence>
<dbReference type="eggNOG" id="COG1169">
    <property type="taxonomic scope" value="Bacteria"/>
</dbReference>
<evidence type="ECO:0000259" key="6">
    <source>
        <dbReference type="Pfam" id="PF00425"/>
    </source>
</evidence>
<reference evidence="7 8" key="2">
    <citation type="journal article" date="2010" name="Stand. Genomic Sci.">
        <title>Complete genome sequence of Nakamurella multipartita type strain (Y-104).</title>
        <authorList>
            <person name="Tice H."/>
            <person name="Mayilraj S."/>
            <person name="Sims D."/>
            <person name="Lapidus A."/>
            <person name="Nolan M."/>
            <person name="Lucas S."/>
            <person name="Glavina Del Rio T."/>
            <person name="Copeland A."/>
            <person name="Cheng J.F."/>
            <person name="Meincke L."/>
            <person name="Bruce D."/>
            <person name="Goodwin L."/>
            <person name="Pitluck S."/>
            <person name="Ivanova N."/>
            <person name="Mavromatis K."/>
            <person name="Ovchinnikova G."/>
            <person name="Pati A."/>
            <person name="Chen A."/>
            <person name="Palaniappan K."/>
            <person name="Land M."/>
            <person name="Hauser L."/>
            <person name="Chang Y.J."/>
            <person name="Jeffries C.D."/>
            <person name="Detter J.C."/>
            <person name="Brettin T."/>
            <person name="Rohde M."/>
            <person name="Goker M."/>
            <person name="Bristow J."/>
            <person name="Eisen J.A."/>
            <person name="Markowitz V."/>
            <person name="Hugenholtz P."/>
            <person name="Kyrpides N.C."/>
            <person name="Klenk H.P."/>
            <person name="Chen F."/>
        </authorList>
    </citation>
    <scope>NUCLEOTIDE SEQUENCE [LARGE SCALE GENOMIC DNA]</scope>
    <source>
        <strain evidence="8">ATCC 700099 / DSM 44233 / CIP 104796 / JCM 9543 / NBRC 105858 / Y-104</strain>
    </source>
</reference>
<dbReference type="Gene3D" id="3.60.120.10">
    <property type="entry name" value="Anthranilate synthase"/>
    <property type="match status" value="1"/>
</dbReference>
<dbReference type="NCBIfam" id="TIGR00543">
    <property type="entry name" value="isochor_syn"/>
    <property type="match status" value="1"/>
</dbReference>
<dbReference type="InterPro" id="IPR005801">
    <property type="entry name" value="ADC_synthase"/>
</dbReference>
<dbReference type="FunCoup" id="C8XBB7">
    <property type="interactions" value="10"/>
</dbReference>
<sequence length="425" mass="44527">MWALVTASPTTRLVASSVTARLDRTEGTTDGPAGLIGLLPAPTGSICFVRGDRGFVGWGVHARFTATGPDAAARIQEWFAQVQAGLTVTDPIAEAGTGPLAFVSLGFDDTDVAVAVVPQVVVGRTAHGTFVTRIGPAGESAPDAGLPVPAPIRGPGRIRYTDDGSVAGFTQAVTAATDRIRRGELDKVVLAHDLVATAARTVDERLLLARLAADYPGCWTFDVQGLVGASPELLIRRQGRHIASRVLAGTAWPGHADAAVAAELMRSPKDVAEHAYAVRSVSEVLAPACDHLDVPDRPTPLELANLTHLSTDITGRLGEIAPTALELAARLHPTAAVGGSPTPVARQVIRELEPMNRGRYAAPVGWIDGRGDGEFAIALRCAQVDGRTVRLLAGCGIVADSDPETEAREAQIKMVPIRHALESTR</sequence>
<reference evidence="8" key="1">
    <citation type="submission" date="2009-09" db="EMBL/GenBank/DDBJ databases">
        <title>The complete genome of Nakamurella multipartita DSM 44233.</title>
        <authorList>
            <consortium name="US DOE Joint Genome Institute (JGI-PGF)"/>
            <person name="Lucas S."/>
            <person name="Copeland A."/>
            <person name="Lapidus A."/>
            <person name="Glavina del Rio T."/>
            <person name="Dalin E."/>
            <person name="Tice H."/>
            <person name="Bruce D."/>
            <person name="Goodwin L."/>
            <person name="Pitluck S."/>
            <person name="Kyrpides N."/>
            <person name="Mavromatis K."/>
            <person name="Ivanova N."/>
            <person name="Ovchinnikova G."/>
            <person name="Sims D."/>
            <person name="Meincke L."/>
            <person name="Brettin T."/>
            <person name="Detter J.C."/>
            <person name="Han C."/>
            <person name="Larimer F."/>
            <person name="Land M."/>
            <person name="Hauser L."/>
            <person name="Markowitz V."/>
            <person name="Cheng J.-F."/>
            <person name="Hugenholtz P."/>
            <person name="Woyke T."/>
            <person name="Wu D."/>
            <person name="Klenk H.-P."/>
            <person name="Eisen J.A."/>
        </authorList>
    </citation>
    <scope>NUCLEOTIDE SEQUENCE [LARGE SCALE GENOMIC DNA]</scope>
    <source>
        <strain evidence="8">ATCC 700099 / DSM 44233 / CIP 104796 / JCM 9543 / NBRC 105858 / Y-104</strain>
    </source>
</reference>
<dbReference type="PANTHER" id="PTHR42839">
    <property type="entry name" value="ISOCHORISMATE SYNTHASE ENTC"/>
    <property type="match status" value="1"/>
</dbReference>
<dbReference type="InParanoid" id="C8XBB7"/>
<dbReference type="OrthoDB" id="9806579at2"/>
<dbReference type="HOGENOM" id="CLU_006493_8_5_11"/>
<name>C8XBB7_NAKMY</name>
<dbReference type="SUPFAM" id="SSF56322">
    <property type="entry name" value="ADC synthase"/>
    <property type="match status" value="1"/>
</dbReference>
<protein>
    <recommendedName>
        <fullName evidence="3">isochorismate synthase</fullName>
        <ecNumber evidence="3">5.4.4.2</ecNumber>
    </recommendedName>
    <alternativeName>
        <fullName evidence="5">Isochorismate mutase</fullName>
    </alternativeName>
</protein>
<organism evidence="7 8">
    <name type="scientific">Nakamurella multipartita (strain ATCC 700099 / DSM 44233 / CIP 104796 / JCM 9543 / NBRC 105858 / Y-104)</name>
    <name type="common">Microsphaera multipartita</name>
    <dbReference type="NCBI Taxonomy" id="479431"/>
    <lineage>
        <taxon>Bacteria</taxon>
        <taxon>Bacillati</taxon>
        <taxon>Actinomycetota</taxon>
        <taxon>Actinomycetes</taxon>
        <taxon>Nakamurellales</taxon>
        <taxon>Nakamurellaceae</taxon>
        <taxon>Nakamurella</taxon>
    </lineage>
</organism>
<dbReference type="PANTHER" id="PTHR42839:SF2">
    <property type="entry name" value="ISOCHORISMATE SYNTHASE ENTC"/>
    <property type="match status" value="1"/>
</dbReference>
<comment type="similarity">
    <text evidence="2">Belongs to the isochorismate synthase family.</text>
</comment>
<dbReference type="STRING" id="479431.Namu_0970"/>
<evidence type="ECO:0000313" key="7">
    <source>
        <dbReference type="EMBL" id="ACV77379.1"/>
    </source>
</evidence>
<dbReference type="KEGG" id="nml:Namu_0970"/>
<dbReference type="Proteomes" id="UP000002218">
    <property type="component" value="Chromosome"/>
</dbReference>
<dbReference type="EMBL" id="CP001737">
    <property type="protein sequence ID" value="ACV77379.1"/>
    <property type="molecule type" value="Genomic_DNA"/>
</dbReference>
<feature type="domain" description="Chorismate-utilising enzyme C-terminal" evidence="6">
    <location>
        <begin position="168"/>
        <end position="413"/>
    </location>
</feature>
<proteinExistence type="inferred from homology"/>
<keyword evidence="8" id="KW-1185">Reference proteome</keyword>
<dbReference type="GO" id="GO:0008909">
    <property type="term" value="F:isochorismate synthase activity"/>
    <property type="evidence" value="ECO:0007669"/>
    <property type="project" value="UniProtKB-EC"/>
</dbReference>
<accession>C8XBB7</accession>
<dbReference type="InterPro" id="IPR015890">
    <property type="entry name" value="Chorismate_C"/>
</dbReference>
<keyword evidence="4" id="KW-0413">Isomerase</keyword>
<evidence type="ECO:0000256" key="4">
    <source>
        <dbReference type="ARBA" id="ARBA00023235"/>
    </source>
</evidence>
<dbReference type="AlphaFoldDB" id="C8XBB7"/>